<gene>
    <name evidence="2" type="ORF">B5M42_01290</name>
</gene>
<dbReference type="RefSeq" id="WP_134748861.1">
    <property type="nucleotide sequence ID" value="NZ_MYFO02000001.1"/>
</dbReference>
<evidence type="ECO:0000313" key="2">
    <source>
        <dbReference type="EMBL" id="TFE91902.1"/>
    </source>
</evidence>
<dbReference type="InterPro" id="IPR029052">
    <property type="entry name" value="Metallo-depent_PP-like"/>
</dbReference>
<sequence>MIQFDLISDIHLDFWIKNEGDVLKLKRNIEKFVEAILPETPCDTLLIGGDLGHHNRQNYILLKLLKEHYAHILLVPGNHDYYLETRSISHRYGHDSIERLNEMKRLASQLPQVSYLEGTTETIGGVTYGGCGMWYDLQYGLQVLNSSYDAIFEHWRSVSNDAVLIKGRPRLTLDMFKREKAHLEQVLDRCDVVLTHFSPDWSHVPSARKLELTTSFYYFDGAALLKRAAGKIWCFGHVHARADYVRQGCRLINAALGYPAENRRVPQQIVRVLQPRSETR</sequence>
<proteinExistence type="predicted"/>
<dbReference type="PANTHER" id="PTHR36492">
    <property type="match status" value="1"/>
</dbReference>
<reference evidence="2 3" key="1">
    <citation type="submission" date="2017-03" db="EMBL/GenBank/DDBJ databases">
        <title>Isolation of Levoglucosan Utilizing Bacteria.</title>
        <authorList>
            <person name="Arya A.S."/>
        </authorList>
    </citation>
    <scope>NUCLEOTIDE SEQUENCE [LARGE SCALE GENOMIC DNA]</scope>
    <source>
        <strain evidence="2 3">MEC069</strain>
    </source>
</reference>
<accession>A0A4Y8QCD9</accession>
<dbReference type="AlphaFoldDB" id="A0A4Y8QCD9"/>
<dbReference type="SUPFAM" id="SSF56300">
    <property type="entry name" value="Metallo-dependent phosphatases"/>
    <property type="match status" value="1"/>
</dbReference>
<organism evidence="2 3">
    <name type="scientific">Paenibacillus athensensis</name>
    <dbReference type="NCBI Taxonomy" id="1967502"/>
    <lineage>
        <taxon>Bacteria</taxon>
        <taxon>Bacillati</taxon>
        <taxon>Bacillota</taxon>
        <taxon>Bacilli</taxon>
        <taxon>Bacillales</taxon>
        <taxon>Paenibacillaceae</taxon>
        <taxon>Paenibacillus</taxon>
    </lineage>
</organism>
<dbReference type="PANTHER" id="PTHR36492:SF2">
    <property type="entry name" value="[ACYL-CARRIER-PROTEIN] PHOSPHODIESTERASE PPTH"/>
    <property type="match status" value="1"/>
</dbReference>
<dbReference type="Gene3D" id="3.60.21.10">
    <property type="match status" value="1"/>
</dbReference>
<keyword evidence="3" id="KW-1185">Reference proteome</keyword>
<evidence type="ECO:0000313" key="3">
    <source>
        <dbReference type="Proteomes" id="UP000298246"/>
    </source>
</evidence>
<dbReference type="EMBL" id="MYFO01000001">
    <property type="protein sequence ID" value="TFE91902.1"/>
    <property type="molecule type" value="Genomic_DNA"/>
</dbReference>
<evidence type="ECO:0000259" key="1">
    <source>
        <dbReference type="Pfam" id="PF00149"/>
    </source>
</evidence>
<dbReference type="GO" id="GO:0016787">
    <property type="term" value="F:hydrolase activity"/>
    <property type="evidence" value="ECO:0007669"/>
    <property type="project" value="InterPro"/>
</dbReference>
<feature type="domain" description="Calcineurin-like phosphoesterase" evidence="1">
    <location>
        <begin position="4"/>
        <end position="240"/>
    </location>
</feature>
<dbReference type="OrthoDB" id="356681at2"/>
<dbReference type="InterPro" id="IPR004843">
    <property type="entry name" value="Calcineurin-like_PHP"/>
</dbReference>
<protein>
    <recommendedName>
        <fullName evidence="1">Calcineurin-like phosphoesterase domain-containing protein</fullName>
    </recommendedName>
</protein>
<name>A0A4Y8QCD9_9BACL</name>
<dbReference type="InterPro" id="IPR052963">
    <property type="entry name" value="Pantetheine_PDE"/>
</dbReference>
<dbReference type="Proteomes" id="UP000298246">
    <property type="component" value="Unassembled WGS sequence"/>
</dbReference>
<dbReference type="Pfam" id="PF00149">
    <property type="entry name" value="Metallophos"/>
    <property type="match status" value="1"/>
</dbReference>
<comment type="caution">
    <text evidence="2">The sequence shown here is derived from an EMBL/GenBank/DDBJ whole genome shotgun (WGS) entry which is preliminary data.</text>
</comment>